<keyword evidence="4" id="KW-1185">Reference proteome</keyword>
<dbReference type="InterPro" id="IPR039424">
    <property type="entry name" value="SBP_5"/>
</dbReference>
<dbReference type="Proteomes" id="UP000092582">
    <property type="component" value="Chromosome 1"/>
</dbReference>
<dbReference type="AlphaFoldDB" id="A0A1B1BMA3"/>
<proteinExistence type="predicted"/>
<dbReference type="KEGG" id="cart:PA27867_2525"/>
<evidence type="ECO:0000259" key="2">
    <source>
        <dbReference type="Pfam" id="PF00496"/>
    </source>
</evidence>
<evidence type="ECO:0000313" key="4">
    <source>
        <dbReference type="Proteomes" id="UP000092582"/>
    </source>
</evidence>
<gene>
    <name evidence="3" type="ORF">PA27867_2525</name>
</gene>
<feature type="signal peptide" evidence="1">
    <location>
        <begin position="1"/>
        <end position="41"/>
    </location>
</feature>
<dbReference type="InterPro" id="IPR000914">
    <property type="entry name" value="SBP_5_dom"/>
</dbReference>
<dbReference type="Gene3D" id="3.40.190.10">
    <property type="entry name" value="Periplasmic binding protein-like II"/>
    <property type="match status" value="1"/>
</dbReference>
<evidence type="ECO:0000313" key="3">
    <source>
        <dbReference type="EMBL" id="ANP73473.1"/>
    </source>
</evidence>
<dbReference type="RefSeq" id="WP_066596899.1">
    <property type="nucleotide sequence ID" value="NZ_CP016282.1"/>
</dbReference>
<dbReference type="Gene3D" id="3.10.105.10">
    <property type="entry name" value="Dipeptide-binding Protein, Domain 3"/>
    <property type="match status" value="1"/>
</dbReference>
<accession>A0A1B1BMA3</accession>
<dbReference type="STRING" id="670052.PA27867_2525"/>
<keyword evidence="1" id="KW-0732">Signal</keyword>
<dbReference type="GO" id="GO:1904680">
    <property type="term" value="F:peptide transmembrane transporter activity"/>
    <property type="evidence" value="ECO:0007669"/>
    <property type="project" value="TreeGrafter"/>
</dbReference>
<feature type="chain" id="PRO_5008519995" description="Solute-binding protein family 5 domain-containing protein" evidence="1">
    <location>
        <begin position="42"/>
        <end position="538"/>
    </location>
</feature>
<dbReference type="PATRIC" id="fig|670052.7.peg.2594"/>
<sequence length="538" mass="55915" precursor="true">MSPTPFSRPARSAFSRPRKAALLTGLAAVTALALAGCSSSAATDSFGSSASDSLTVVITQTYTTPPDPDTNYDGPGLNIIESTYEGLVAYQDGSDTAEIVPELATDWTLSDDGLTYTFTLREGVTFHDGTEFNADAVVASFERRTAVDGGPAYMVGDVTAVTPVDDYTVDVTLAAPNSAFVDYLASPFGLKMVSPTVLTEEAGDDFAQTYLTTHDAGTGPYELSDVETGVSYTLTAADDYWGDAPEFGTVNIEISDNASAAQLRLERGEIDAILGNLNKTTFASLASNDKLDASTFPNFTTQMVYVNPASAIFTTVEDRTALFSGLDTKTIIDSSMGELEVPTSQLFPAGMLDAAADDQGVTYDPAALQGIVDSGIAAGKTIRIGYPASSSDAAAVAQEMGATLSSAGLPAEAVSLGSGSVYSLTDDLAAAPDLVIMAAFPDAGHVDAWARIIYTPTGGLDVLGAEVPGLNDDLDAALATEGNDAYAAIAQKIIAAKYWFSIGSLQTTTIARTGLTGLDDARNLLEYNVLHFAALGNE</sequence>
<dbReference type="SUPFAM" id="SSF53850">
    <property type="entry name" value="Periplasmic binding protein-like II"/>
    <property type="match status" value="1"/>
</dbReference>
<protein>
    <recommendedName>
        <fullName evidence="2">Solute-binding protein family 5 domain-containing protein</fullName>
    </recommendedName>
</protein>
<reference evidence="3 4" key="1">
    <citation type="submission" date="2016-06" db="EMBL/GenBank/DDBJ databases">
        <title>Genome sequencing of Cryobacterium arcticum PAMC 27867.</title>
        <authorList>
            <person name="Lee J."/>
            <person name="Kim O.-S."/>
        </authorList>
    </citation>
    <scope>NUCLEOTIDE SEQUENCE [LARGE SCALE GENOMIC DNA]</scope>
    <source>
        <strain evidence="3 4">PAMC 27867</strain>
    </source>
</reference>
<dbReference type="OrthoDB" id="9796817at2"/>
<dbReference type="Gene3D" id="3.90.76.10">
    <property type="entry name" value="Dipeptide-binding Protein, Domain 1"/>
    <property type="match status" value="1"/>
</dbReference>
<feature type="domain" description="Solute-binding protein family 5" evidence="2">
    <location>
        <begin position="98"/>
        <end position="458"/>
    </location>
</feature>
<organism evidence="3 4">
    <name type="scientific">Cryobacterium arcticum</name>
    <dbReference type="NCBI Taxonomy" id="670052"/>
    <lineage>
        <taxon>Bacteria</taxon>
        <taxon>Bacillati</taxon>
        <taxon>Actinomycetota</taxon>
        <taxon>Actinomycetes</taxon>
        <taxon>Micrococcales</taxon>
        <taxon>Microbacteriaceae</taxon>
        <taxon>Cryobacterium</taxon>
    </lineage>
</organism>
<dbReference type="EMBL" id="CP016282">
    <property type="protein sequence ID" value="ANP73473.1"/>
    <property type="molecule type" value="Genomic_DNA"/>
</dbReference>
<dbReference type="Pfam" id="PF00496">
    <property type="entry name" value="SBP_bac_5"/>
    <property type="match status" value="1"/>
</dbReference>
<name>A0A1B1BMA3_9MICO</name>
<evidence type="ECO:0000256" key="1">
    <source>
        <dbReference type="SAM" id="SignalP"/>
    </source>
</evidence>
<dbReference type="PANTHER" id="PTHR30290">
    <property type="entry name" value="PERIPLASMIC BINDING COMPONENT OF ABC TRANSPORTER"/>
    <property type="match status" value="1"/>
</dbReference>
<dbReference type="GO" id="GO:0015833">
    <property type="term" value="P:peptide transport"/>
    <property type="evidence" value="ECO:0007669"/>
    <property type="project" value="TreeGrafter"/>
</dbReference>